<dbReference type="PANTHER" id="PTHR24064">
    <property type="entry name" value="SOLUTE CARRIER FAMILY 22 MEMBER"/>
    <property type="match status" value="1"/>
</dbReference>
<proteinExistence type="predicted"/>
<protein>
    <submittedName>
        <fullName evidence="8">Organic cation transporter protein-like</fullName>
    </submittedName>
</protein>
<dbReference type="GeneID" id="100371854"/>
<feature type="transmembrane region" description="Helical" evidence="5">
    <location>
        <begin position="78"/>
        <end position="102"/>
    </location>
</feature>
<evidence type="ECO:0000313" key="8">
    <source>
        <dbReference type="RefSeq" id="XP_006811503.1"/>
    </source>
</evidence>
<keyword evidence="3 5" id="KW-1133">Transmembrane helix</keyword>
<sequence length="448" mass="49969">MEFDTTQYSSTVIQEFGFVCDWHYLGPLSTSLFLLGPFLGNLIIGHMADRIGRLLTFIINIAIFVVFGLLQAVVRNAVMFMICNFMIGIPYFGIYNQALVLLAEIVGPSKRGTVTMACVLFYAFGYSVLPAIAYYVRDWSVLVLIINLHPIIFFSYWWILAESPRWLLSVGKVKKAKEVMQRMAKVNKVLLPDYIFESEMFETLNSKDSDLKMPIPENGTTDTFITIFRYSNTRKKTLIIYYCSASITLLYYGLTFNVGNLGGNDYTNALIAGAVEILAYSSSMYFVETQLGRKITISVLTVIAIIATISSAFIPQCGDTLWVMVAVYMIGKYATSAAYGVTQLYTGEIFPTTLRAIGVMSAVSLSILASALAPYLLTLRKIWNPLPQLVFGGLSIISACLVLILPETRGRRLPANIQEAEIFGKKQQEPGYEIINVQDKNCVELSEV</sequence>
<dbReference type="SUPFAM" id="SSF103473">
    <property type="entry name" value="MFS general substrate transporter"/>
    <property type="match status" value="1"/>
</dbReference>
<reference evidence="8" key="1">
    <citation type="submission" date="2025-08" db="UniProtKB">
        <authorList>
            <consortium name="RefSeq"/>
        </authorList>
    </citation>
    <scope>IDENTIFICATION</scope>
    <source>
        <tissue evidence="8">Testes</tissue>
    </source>
</reference>
<evidence type="ECO:0000256" key="1">
    <source>
        <dbReference type="ARBA" id="ARBA00004141"/>
    </source>
</evidence>
<keyword evidence="4 5" id="KW-0472">Membrane</keyword>
<evidence type="ECO:0000256" key="5">
    <source>
        <dbReference type="SAM" id="Phobius"/>
    </source>
</evidence>
<evidence type="ECO:0000256" key="4">
    <source>
        <dbReference type="ARBA" id="ARBA00023136"/>
    </source>
</evidence>
<organism evidence="7 8">
    <name type="scientific">Saccoglossus kowalevskii</name>
    <name type="common">Acorn worm</name>
    <dbReference type="NCBI Taxonomy" id="10224"/>
    <lineage>
        <taxon>Eukaryota</taxon>
        <taxon>Metazoa</taxon>
        <taxon>Hemichordata</taxon>
        <taxon>Enteropneusta</taxon>
        <taxon>Harrimaniidae</taxon>
        <taxon>Saccoglossus</taxon>
    </lineage>
</organism>
<gene>
    <name evidence="8" type="primary">LOC100371854</name>
</gene>
<feature type="transmembrane region" description="Helical" evidence="5">
    <location>
        <begin position="354"/>
        <end position="377"/>
    </location>
</feature>
<dbReference type="Proteomes" id="UP000694865">
    <property type="component" value="Unplaced"/>
</dbReference>
<feature type="transmembrane region" description="Helical" evidence="5">
    <location>
        <begin position="320"/>
        <end position="342"/>
    </location>
</feature>
<feature type="transmembrane region" description="Helical" evidence="5">
    <location>
        <begin position="266"/>
        <end position="287"/>
    </location>
</feature>
<feature type="transmembrane region" description="Helical" evidence="5">
    <location>
        <begin position="114"/>
        <end position="135"/>
    </location>
</feature>
<evidence type="ECO:0000313" key="7">
    <source>
        <dbReference type="Proteomes" id="UP000694865"/>
    </source>
</evidence>
<dbReference type="RefSeq" id="XP_006811503.1">
    <property type="nucleotide sequence ID" value="XM_006811440.1"/>
</dbReference>
<keyword evidence="7" id="KW-1185">Reference proteome</keyword>
<comment type="subcellular location">
    <subcellularLocation>
        <location evidence="1">Membrane</location>
        <topology evidence="1">Multi-pass membrane protein</topology>
    </subcellularLocation>
</comment>
<feature type="transmembrane region" description="Helical" evidence="5">
    <location>
        <begin position="294"/>
        <end position="314"/>
    </location>
</feature>
<dbReference type="PROSITE" id="PS50850">
    <property type="entry name" value="MFS"/>
    <property type="match status" value="1"/>
</dbReference>
<feature type="transmembrane region" description="Helical" evidence="5">
    <location>
        <begin position="141"/>
        <end position="159"/>
    </location>
</feature>
<evidence type="ECO:0000259" key="6">
    <source>
        <dbReference type="PROSITE" id="PS50850"/>
    </source>
</evidence>
<dbReference type="InterPro" id="IPR036259">
    <property type="entry name" value="MFS_trans_sf"/>
</dbReference>
<evidence type="ECO:0000256" key="2">
    <source>
        <dbReference type="ARBA" id="ARBA00022692"/>
    </source>
</evidence>
<feature type="transmembrane region" description="Helical" evidence="5">
    <location>
        <begin position="51"/>
        <end position="72"/>
    </location>
</feature>
<evidence type="ECO:0000256" key="3">
    <source>
        <dbReference type="ARBA" id="ARBA00022989"/>
    </source>
</evidence>
<keyword evidence="2 5" id="KW-0812">Transmembrane</keyword>
<feature type="domain" description="Major facilitator superfamily (MFS) profile" evidence="6">
    <location>
        <begin position="1"/>
        <end position="410"/>
    </location>
</feature>
<feature type="transmembrane region" description="Helical" evidence="5">
    <location>
        <begin position="389"/>
        <end position="406"/>
    </location>
</feature>
<dbReference type="Gene3D" id="1.20.1250.20">
    <property type="entry name" value="MFS general substrate transporter like domains"/>
    <property type="match status" value="1"/>
</dbReference>
<dbReference type="InterPro" id="IPR020846">
    <property type="entry name" value="MFS_dom"/>
</dbReference>
<feature type="transmembrane region" description="Helical" evidence="5">
    <location>
        <begin position="238"/>
        <end position="254"/>
    </location>
</feature>
<name>A0ABM0LUR2_SACKO</name>
<accession>A0ABM0LUR2</accession>
<dbReference type="Pfam" id="PF00083">
    <property type="entry name" value="Sugar_tr"/>
    <property type="match status" value="1"/>
</dbReference>
<feature type="transmembrane region" description="Helical" evidence="5">
    <location>
        <begin position="24"/>
        <end position="44"/>
    </location>
</feature>
<dbReference type="InterPro" id="IPR005828">
    <property type="entry name" value="MFS_sugar_transport-like"/>
</dbReference>